<keyword evidence="16" id="KW-0464">Manganese</keyword>
<evidence type="ECO:0000256" key="14">
    <source>
        <dbReference type="HAMAP-Rule" id="MF_00047"/>
    </source>
</evidence>
<dbReference type="AlphaFoldDB" id="A0A1B1AL21"/>
<dbReference type="Gene3D" id="3.40.50.20">
    <property type="match status" value="1"/>
</dbReference>
<keyword evidence="9 17" id="KW-0067">ATP-binding</keyword>
<name>A0A1B1AL21_9PROT</name>
<feature type="binding site" evidence="16">
    <location>
        <position position="269"/>
    </location>
    <ligand>
        <name>Mg(2+)</name>
        <dbReference type="ChEBI" id="CHEBI:18420"/>
        <label>2</label>
    </ligand>
</feature>
<keyword evidence="16" id="KW-0460">Magnesium</keyword>
<accession>A0A1B1AL21</accession>
<dbReference type="EC" id="6.3.2.4" evidence="5 14"/>
<evidence type="ECO:0000256" key="11">
    <source>
        <dbReference type="ARBA" id="ARBA00022984"/>
    </source>
</evidence>
<dbReference type="InterPro" id="IPR013815">
    <property type="entry name" value="ATP_grasp_subdomain_1"/>
</dbReference>
<dbReference type="InterPro" id="IPR011761">
    <property type="entry name" value="ATP-grasp"/>
</dbReference>
<feature type="active site" evidence="15">
    <location>
        <position position="278"/>
    </location>
</feature>
<gene>
    <name evidence="14" type="primary">ddl</name>
    <name evidence="19" type="ORF">ATE48_15480</name>
</gene>
<evidence type="ECO:0000256" key="13">
    <source>
        <dbReference type="ARBA" id="ARBA00047614"/>
    </source>
</evidence>
<dbReference type="PROSITE" id="PS50975">
    <property type="entry name" value="ATP_GRASP"/>
    <property type="match status" value="1"/>
</dbReference>
<evidence type="ECO:0000256" key="1">
    <source>
        <dbReference type="ARBA" id="ARBA00001936"/>
    </source>
</evidence>
<comment type="subcellular location">
    <subcellularLocation>
        <location evidence="3 14">Cytoplasm</location>
    </subcellularLocation>
</comment>
<evidence type="ECO:0000256" key="12">
    <source>
        <dbReference type="ARBA" id="ARBA00023316"/>
    </source>
</evidence>
<keyword evidence="20" id="KW-1185">Reference proteome</keyword>
<comment type="function">
    <text evidence="2 14">Cell wall formation.</text>
</comment>
<dbReference type="Proteomes" id="UP000092498">
    <property type="component" value="Chromosome"/>
</dbReference>
<evidence type="ECO:0000313" key="20">
    <source>
        <dbReference type="Proteomes" id="UP000092498"/>
    </source>
</evidence>
<dbReference type="GO" id="GO:0046872">
    <property type="term" value="F:metal ion binding"/>
    <property type="evidence" value="ECO:0007669"/>
    <property type="project" value="UniProtKB-KW"/>
</dbReference>
<feature type="binding site" evidence="16">
    <location>
        <position position="267"/>
    </location>
    <ligand>
        <name>Mg(2+)</name>
        <dbReference type="ChEBI" id="CHEBI:18420"/>
        <label>2</label>
    </ligand>
</feature>
<organism evidence="19 20">
    <name type="scientific">Candidatus Viadribacter manganicus</name>
    <dbReference type="NCBI Taxonomy" id="1759059"/>
    <lineage>
        <taxon>Bacteria</taxon>
        <taxon>Pseudomonadati</taxon>
        <taxon>Pseudomonadota</taxon>
        <taxon>Alphaproteobacteria</taxon>
        <taxon>Hyphomonadales</taxon>
        <taxon>Hyphomonadaceae</taxon>
        <taxon>Candidatus Viadribacter</taxon>
    </lineage>
</organism>
<comment type="similarity">
    <text evidence="4 14">Belongs to the D-alanine--D-alanine ligase family.</text>
</comment>
<keyword evidence="8 17" id="KW-0547">Nucleotide-binding</keyword>
<feature type="active site" evidence="15">
    <location>
        <position position="141"/>
    </location>
</feature>
<evidence type="ECO:0000256" key="9">
    <source>
        <dbReference type="ARBA" id="ARBA00022840"/>
    </source>
</evidence>
<dbReference type="OrthoDB" id="9813261at2"/>
<dbReference type="PROSITE" id="PS00843">
    <property type="entry name" value="DALA_DALA_LIGASE_1"/>
    <property type="match status" value="1"/>
</dbReference>
<comment type="cofactor">
    <cofactor evidence="16">
        <name>Mg(2+)</name>
        <dbReference type="ChEBI" id="CHEBI:18420"/>
    </cofactor>
    <cofactor evidence="16">
        <name>Mn(2+)</name>
        <dbReference type="ChEBI" id="CHEBI:29035"/>
    </cofactor>
    <text evidence="16">Binds 2 magnesium or manganese ions per subunit.</text>
</comment>
<dbReference type="GO" id="GO:0008360">
    <property type="term" value="P:regulation of cell shape"/>
    <property type="evidence" value="ECO:0007669"/>
    <property type="project" value="UniProtKB-KW"/>
</dbReference>
<evidence type="ECO:0000259" key="18">
    <source>
        <dbReference type="PROSITE" id="PS50975"/>
    </source>
</evidence>
<dbReference type="Pfam" id="PF07478">
    <property type="entry name" value="Dala_Dala_lig_C"/>
    <property type="match status" value="1"/>
</dbReference>
<comment type="pathway">
    <text evidence="14">Cell wall biogenesis; peptidoglycan biosynthesis.</text>
</comment>
<dbReference type="UniPathway" id="UPA00219"/>
<dbReference type="PANTHER" id="PTHR23132">
    <property type="entry name" value="D-ALANINE--D-ALANINE LIGASE"/>
    <property type="match status" value="1"/>
</dbReference>
<feature type="active site" evidence="15">
    <location>
        <position position="14"/>
    </location>
</feature>
<proteinExistence type="inferred from homology"/>
<sequence length="306" mass="33083">MARVAVLLGGLSPERPVSLSSGKGCADALRRLGHDVIEIDPQNPNWISELADAAPDAVFNALHGEWGEDGRTQGVLDYLKLPYTHSGVLASALAMDKDKSKAVFAQAGLPLANGKLMHRLEAAKGHPMPAPYVVKPNAQGSSVGIFIVREGANRPPEQLLDPDWTFGEEVLVEEFIDGKELTVAVMHDRGALAVTEIFVTSDGDWYDFDAKYSSGGSRHVVPANIPQSVADQCMRAAEAAHHALGCRGVSRSDFRYDPKTDRLALLEVNTQPGMTPTSLTPEQAAHVGLSYDQLVQWILEDASWPR</sequence>
<reference evidence="19 20" key="1">
    <citation type="submission" date="2015-11" db="EMBL/GenBank/DDBJ databases">
        <title>Whole-Genome Sequence of Candidatus Oderbacter manganicum from the National Park Lower Oder Valley, Germany.</title>
        <authorList>
            <person name="Braun B."/>
            <person name="Liere K."/>
            <person name="Szewzyk U."/>
        </authorList>
    </citation>
    <scope>NUCLEOTIDE SEQUENCE [LARGE SCALE GENOMIC DNA]</scope>
    <source>
        <strain evidence="19 20">OTSz_A_272</strain>
    </source>
</reference>
<dbReference type="KEGG" id="cbot:ATE48_15480"/>
<evidence type="ECO:0000256" key="16">
    <source>
        <dbReference type="PIRSR" id="PIRSR039102-3"/>
    </source>
</evidence>
<dbReference type="GO" id="GO:0005737">
    <property type="term" value="C:cytoplasm"/>
    <property type="evidence" value="ECO:0007669"/>
    <property type="project" value="UniProtKB-SubCell"/>
</dbReference>
<dbReference type="NCBIfam" id="NF002378">
    <property type="entry name" value="PRK01372.1"/>
    <property type="match status" value="1"/>
</dbReference>
<dbReference type="SUPFAM" id="SSF52440">
    <property type="entry name" value="PreATP-grasp domain"/>
    <property type="match status" value="1"/>
</dbReference>
<evidence type="ECO:0000256" key="17">
    <source>
        <dbReference type="PROSITE-ProRule" id="PRU00409"/>
    </source>
</evidence>
<dbReference type="GO" id="GO:0008716">
    <property type="term" value="F:D-alanine-D-alanine ligase activity"/>
    <property type="evidence" value="ECO:0007669"/>
    <property type="project" value="UniProtKB-UniRule"/>
</dbReference>
<evidence type="ECO:0000256" key="15">
    <source>
        <dbReference type="PIRSR" id="PIRSR039102-1"/>
    </source>
</evidence>
<dbReference type="PIRSF" id="PIRSF039102">
    <property type="entry name" value="Ddl/VanB"/>
    <property type="match status" value="1"/>
</dbReference>
<comment type="catalytic activity">
    <reaction evidence="13 14">
        <text>2 D-alanine + ATP = D-alanyl-D-alanine + ADP + phosphate + H(+)</text>
        <dbReference type="Rhea" id="RHEA:11224"/>
        <dbReference type="ChEBI" id="CHEBI:15378"/>
        <dbReference type="ChEBI" id="CHEBI:30616"/>
        <dbReference type="ChEBI" id="CHEBI:43474"/>
        <dbReference type="ChEBI" id="CHEBI:57416"/>
        <dbReference type="ChEBI" id="CHEBI:57822"/>
        <dbReference type="ChEBI" id="CHEBI:456216"/>
        <dbReference type="EC" id="6.3.2.4"/>
    </reaction>
</comment>
<feature type="binding site" evidence="16">
    <location>
        <position position="267"/>
    </location>
    <ligand>
        <name>Mg(2+)</name>
        <dbReference type="ChEBI" id="CHEBI:18420"/>
        <label>1</label>
    </ligand>
</feature>
<dbReference type="PANTHER" id="PTHR23132:SF23">
    <property type="entry name" value="D-ALANINE--D-ALANINE LIGASE B"/>
    <property type="match status" value="1"/>
</dbReference>
<keyword evidence="11 14" id="KW-0573">Peptidoglycan synthesis</keyword>
<dbReference type="GO" id="GO:0009252">
    <property type="term" value="P:peptidoglycan biosynthetic process"/>
    <property type="evidence" value="ECO:0007669"/>
    <property type="project" value="UniProtKB-UniRule"/>
</dbReference>
<evidence type="ECO:0000313" key="19">
    <source>
        <dbReference type="EMBL" id="ANP47220.1"/>
    </source>
</evidence>
<dbReference type="STRING" id="1759059.ATE48_15480"/>
<dbReference type="SUPFAM" id="SSF56059">
    <property type="entry name" value="Glutathione synthetase ATP-binding domain-like"/>
    <property type="match status" value="1"/>
</dbReference>
<dbReference type="Gene3D" id="3.30.1490.20">
    <property type="entry name" value="ATP-grasp fold, A domain"/>
    <property type="match status" value="1"/>
</dbReference>
<dbReference type="PROSITE" id="PS00844">
    <property type="entry name" value="DALA_DALA_LIGASE_2"/>
    <property type="match status" value="1"/>
</dbReference>
<feature type="binding site" evidence="16">
    <location>
        <position position="253"/>
    </location>
    <ligand>
        <name>Mg(2+)</name>
        <dbReference type="ChEBI" id="CHEBI:18420"/>
        <label>1</label>
    </ligand>
</feature>
<comment type="cofactor">
    <cofactor evidence="1">
        <name>Mn(2+)</name>
        <dbReference type="ChEBI" id="CHEBI:29035"/>
    </cofactor>
</comment>
<keyword evidence="12 14" id="KW-0961">Cell wall biogenesis/degradation</keyword>
<dbReference type="InterPro" id="IPR000291">
    <property type="entry name" value="D-Ala_lig_Van_CS"/>
</dbReference>
<evidence type="ECO:0000256" key="4">
    <source>
        <dbReference type="ARBA" id="ARBA00010871"/>
    </source>
</evidence>
<feature type="domain" description="ATP-grasp" evidence="18">
    <location>
        <begin position="101"/>
        <end position="300"/>
    </location>
</feature>
<keyword evidence="6 14" id="KW-0963">Cytoplasm</keyword>
<dbReference type="InterPro" id="IPR016185">
    <property type="entry name" value="PreATP-grasp_dom_sf"/>
</dbReference>
<dbReference type="InParanoid" id="A0A1B1AL21"/>
<dbReference type="FunCoup" id="A0A1B1AL21">
    <property type="interactions" value="285"/>
</dbReference>
<protein>
    <recommendedName>
        <fullName evidence="5 14">D-alanine--D-alanine ligase</fullName>
        <ecNumber evidence="5 14">6.3.2.4</ecNumber>
    </recommendedName>
    <alternativeName>
        <fullName evidence="14">D-Ala-D-Ala ligase</fullName>
    </alternativeName>
    <alternativeName>
        <fullName evidence="14">D-alanylalanine synthetase</fullName>
    </alternativeName>
</protein>
<keyword evidence="16" id="KW-0479">Metal-binding</keyword>
<evidence type="ECO:0000256" key="8">
    <source>
        <dbReference type="ARBA" id="ARBA00022741"/>
    </source>
</evidence>
<dbReference type="GO" id="GO:0071555">
    <property type="term" value="P:cell wall organization"/>
    <property type="evidence" value="ECO:0007669"/>
    <property type="project" value="UniProtKB-KW"/>
</dbReference>
<dbReference type="Gene3D" id="3.30.470.20">
    <property type="entry name" value="ATP-grasp fold, B domain"/>
    <property type="match status" value="1"/>
</dbReference>
<dbReference type="RefSeq" id="WP_066773035.1">
    <property type="nucleotide sequence ID" value="NZ_CP013244.1"/>
</dbReference>
<dbReference type="NCBIfam" id="TIGR01205">
    <property type="entry name" value="D_ala_D_alaTIGR"/>
    <property type="match status" value="1"/>
</dbReference>
<evidence type="ECO:0000256" key="3">
    <source>
        <dbReference type="ARBA" id="ARBA00004496"/>
    </source>
</evidence>
<evidence type="ECO:0000256" key="10">
    <source>
        <dbReference type="ARBA" id="ARBA00022960"/>
    </source>
</evidence>
<keyword evidence="7 14" id="KW-0436">Ligase</keyword>
<dbReference type="GO" id="GO:0005524">
    <property type="term" value="F:ATP binding"/>
    <property type="evidence" value="ECO:0007669"/>
    <property type="project" value="UniProtKB-UniRule"/>
</dbReference>
<dbReference type="EMBL" id="CP013244">
    <property type="protein sequence ID" value="ANP47220.1"/>
    <property type="molecule type" value="Genomic_DNA"/>
</dbReference>
<keyword evidence="10 14" id="KW-0133">Cell shape</keyword>
<dbReference type="HAMAP" id="MF_00047">
    <property type="entry name" value="Dala_Dala_lig"/>
    <property type="match status" value="1"/>
</dbReference>
<evidence type="ECO:0000256" key="2">
    <source>
        <dbReference type="ARBA" id="ARBA00003921"/>
    </source>
</evidence>
<dbReference type="InterPro" id="IPR011095">
    <property type="entry name" value="Dala_Dala_lig_C"/>
</dbReference>
<evidence type="ECO:0000256" key="6">
    <source>
        <dbReference type="ARBA" id="ARBA00022490"/>
    </source>
</evidence>
<evidence type="ECO:0000256" key="5">
    <source>
        <dbReference type="ARBA" id="ARBA00012216"/>
    </source>
</evidence>
<evidence type="ECO:0000256" key="7">
    <source>
        <dbReference type="ARBA" id="ARBA00022598"/>
    </source>
</evidence>
<dbReference type="InterPro" id="IPR005905">
    <property type="entry name" value="D_ala_D_ala"/>
</dbReference>